<evidence type="ECO:0000313" key="4">
    <source>
        <dbReference type="Proteomes" id="UP000199302"/>
    </source>
</evidence>
<dbReference type="PANTHER" id="PTHR13847:SF289">
    <property type="entry name" value="GLYCINE OXIDASE"/>
    <property type="match status" value="1"/>
</dbReference>
<evidence type="ECO:0000313" key="3">
    <source>
        <dbReference type="EMBL" id="SFR01269.1"/>
    </source>
</evidence>
<dbReference type="Pfam" id="PF01266">
    <property type="entry name" value="DAO"/>
    <property type="match status" value="1"/>
</dbReference>
<dbReference type="InterPro" id="IPR036188">
    <property type="entry name" value="FAD/NAD-bd_sf"/>
</dbReference>
<dbReference type="PANTHER" id="PTHR13847">
    <property type="entry name" value="SARCOSINE DEHYDROGENASE-RELATED"/>
    <property type="match status" value="1"/>
</dbReference>
<sequence length="348" mass="36616">MGRDMVDVTVRGAGIAGLTVAWSCARRGARVRVIDPHGVGAGASGGVVGALAPHVPEMWNVKKAFQFESLILAEGYWREVEAAGGLRTGYGRTGRLQPIADAAALALARQREGTAREHWKDAAVWRVVPAREAGPWAPPSPTGWLIHDTLSARIHPRQTCAALAAALRAHGAEIVETGPDDGAVIYATGWRGLLSETNPEGRALGAGVKGQAALLRLEAIDAPQLFADGLHIVPHHDGTVAIGSTSEREFADPVETDAQLDEILRKAQTLVPTLAEAPVIEQWAGVRPRAKTRAPMLGPVPGRAGAYIANGGFKIGLGMAPKCAEVLADLVLDGRDAIPEGFRPEASF</sequence>
<dbReference type="GO" id="GO:0005737">
    <property type="term" value="C:cytoplasm"/>
    <property type="evidence" value="ECO:0007669"/>
    <property type="project" value="TreeGrafter"/>
</dbReference>
<protein>
    <submittedName>
        <fullName evidence="3">Glycine/D-amino acid oxidase</fullName>
    </submittedName>
</protein>
<dbReference type="STRING" id="871652.SAMN04515673_102306"/>
<dbReference type="SUPFAM" id="SSF51971">
    <property type="entry name" value="Nucleotide-binding domain"/>
    <property type="match status" value="1"/>
</dbReference>
<proteinExistence type="predicted"/>
<accession>A0A1I6D741</accession>
<reference evidence="3 4" key="1">
    <citation type="submission" date="2016-10" db="EMBL/GenBank/DDBJ databases">
        <authorList>
            <person name="de Groot N.N."/>
        </authorList>
    </citation>
    <scope>NUCLEOTIDE SEQUENCE [LARGE SCALE GENOMIC DNA]</scope>
    <source>
        <strain evidence="4">KMM 9023,NRIC 0796,JCM 17311,KCTC 23692</strain>
    </source>
</reference>
<feature type="domain" description="FAD dependent oxidoreductase" evidence="2">
    <location>
        <begin position="7"/>
        <end position="330"/>
    </location>
</feature>
<keyword evidence="1" id="KW-0560">Oxidoreductase</keyword>
<gene>
    <name evidence="3" type="ORF">SAMN04515673_102306</name>
</gene>
<organism evidence="3 4">
    <name type="scientific">Poseidonocella sedimentorum</name>
    <dbReference type="NCBI Taxonomy" id="871652"/>
    <lineage>
        <taxon>Bacteria</taxon>
        <taxon>Pseudomonadati</taxon>
        <taxon>Pseudomonadota</taxon>
        <taxon>Alphaproteobacteria</taxon>
        <taxon>Rhodobacterales</taxon>
        <taxon>Roseobacteraceae</taxon>
        <taxon>Poseidonocella</taxon>
    </lineage>
</organism>
<keyword evidence="4" id="KW-1185">Reference proteome</keyword>
<dbReference type="RefSeq" id="WP_245759564.1">
    <property type="nucleotide sequence ID" value="NZ_FOYI01000002.1"/>
</dbReference>
<evidence type="ECO:0000259" key="2">
    <source>
        <dbReference type="Pfam" id="PF01266"/>
    </source>
</evidence>
<evidence type="ECO:0000256" key="1">
    <source>
        <dbReference type="ARBA" id="ARBA00023002"/>
    </source>
</evidence>
<dbReference type="EMBL" id="FOYI01000002">
    <property type="protein sequence ID" value="SFR01269.1"/>
    <property type="molecule type" value="Genomic_DNA"/>
</dbReference>
<dbReference type="AlphaFoldDB" id="A0A1I6D741"/>
<dbReference type="GO" id="GO:0016491">
    <property type="term" value="F:oxidoreductase activity"/>
    <property type="evidence" value="ECO:0007669"/>
    <property type="project" value="UniProtKB-KW"/>
</dbReference>
<name>A0A1I6D741_9RHOB</name>
<dbReference type="InterPro" id="IPR006076">
    <property type="entry name" value="FAD-dep_OxRdtase"/>
</dbReference>
<dbReference type="Proteomes" id="UP000199302">
    <property type="component" value="Unassembled WGS sequence"/>
</dbReference>
<dbReference type="Gene3D" id="3.50.50.60">
    <property type="entry name" value="FAD/NAD(P)-binding domain"/>
    <property type="match status" value="2"/>
</dbReference>
<dbReference type="Gene3D" id="3.30.9.10">
    <property type="entry name" value="D-Amino Acid Oxidase, subunit A, domain 2"/>
    <property type="match status" value="2"/>
</dbReference>